<evidence type="ECO:0000256" key="5">
    <source>
        <dbReference type="ARBA" id="ARBA00022643"/>
    </source>
</evidence>
<dbReference type="SUPFAM" id="SSF52374">
    <property type="entry name" value="Nucleotidylyl transferase"/>
    <property type="match status" value="1"/>
</dbReference>
<dbReference type="FunFam" id="3.40.50.620:FF:000021">
    <property type="entry name" value="Riboflavin biosynthesis protein"/>
    <property type="match status" value="1"/>
</dbReference>
<keyword evidence="11 15" id="KW-0067">ATP-binding</keyword>
<dbReference type="PANTHER" id="PTHR22749:SF6">
    <property type="entry name" value="RIBOFLAVIN KINASE"/>
    <property type="match status" value="1"/>
</dbReference>
<dbReference type="GO" id="GO:0009231">
    <property type="term" value="P:riboflavin biosynthetic process"/>
    <property type="evidence" value="ECO:0007669"/>
    <property type="project" value="InterPro"/>
</dbReference>
<evidence type="ECO:0000256" key="4">
    <source>
        <dbReference type="ARBA" id="ARBA00022630"/>
    </source>
</evidence>
<dbReference type="Pfam" id="PF01687">
    <property type="entry name" value="Flavokinase"/>
    <property type="match status" value="1"/>
</dbReference>
<dbReference type="EC" id="2.7.1.26" evidence="15"/>
<evidence type="ECO:0000313" key="17">
    <source>
        <dbReference type="EMBL" id="SMF81862.1"/>
    </source>
</evidence>
<keyword evidence="10 15" id="KW-0274">FAD</keyword>
<dbReference type="AlphaFoldDB" id="A0A1X7HAK2"/>
<evidence type="ECO:0000256" key="1">
    <source>
        <dbReference type="ARBA" id="ARBA00002121"/>
    </source>
</evidence>
<dbReference type="UniPathway" id="UPA00277">
    <property type="reaction ID" value="UER00407"/>
</dbReference>
<dbReference type="GO" id="GO:0009398">
    <property type="term" value="P:FMN biosynthetic process"/>
    <property type="evidence" value="ECO:0007669"/>
    <property type="project" value="UniProtKB-UniRule"/>
</dbReference>
<dbReference type="EC" id="2.7.7.2" evidence="15"/>
<keyword evidence="5 15" id="KW-0288">FMN</keyword>
<dbReference type="CDD" id="cd02064">
    <property type="entry name" value="FAD_synthetase_N"/>
    <property type="match status" value="1"/>
</dbReference>
<dbReference type="Gene3D" id="3.40.50.620">
    <property type="entry name" value="HUPs"/>
    <property type="match status" value="1"/>
</dbReference>
<evidence type="ECO:0000256" key="14">
    <source>
        <dbReference type="ARBA" id="ARBA00049494"/>
    </source>
</evidence>
<dbReference type="InterPro" id="IPR015865">
    <property type="entry name" value="Riboflavin_kinase_bac/euk"/>
</dbReference>
<comment type="similarity">
    <text evidence="15">Belongs to the ribF family.</text>
</comment>
<dbReference type="GO" id="GO:0006747">
    <property type="term" value="P:FAD biosynthetic process"/>
    <property type="evidence" value="ECO:0007669"/>
    <property type="project" value="UniProtKB-UniRule"/>
</dbReference>
<keyword evidence="6 15" id="KW-0808">Transferase</keyword>
<dbReference type="GO" id="GO:0003919">
    <property type="term" value="F:FMN adenylyltransferase activity"/>
    <property type="evidence" value="ECO:0007669"/>
    <property type="project" value="UniProtKB-UniRule"/>
</dbReference>
<dbReference type="InterPro" id="IPR015864">
    <property type="entry name" value="FAD_synthase"/>
</dbReference>
<evidence type="ECO:0000256" key="6">
    <source>
        <dbReference type="ARBA" id="ARBA00022679"/>
    </source>
</evidence>
<dbReference type="RefSeq" id="WP_208918898.1">
    <property type="nucleotide sequence ID" value="NZ_LT840184.1"/>
</dbReference>
<proteinExistence type="inferred from homology"/>
<comment type="pathway">
    <text evidence="3 15">Cofactor biosynthesis; FMN biosynthesis; FMN from riboflavin (ATP route): step 1/1.</text>
</comment>
<dbReference type="FunFam" id="2.40.30.30:FF:000003">
    <property type="entry name" value="Riboflavin biosynthesis protein"/>
    <property type="match status" value="1"/>
</dbReference>
<evidence type="ECO:0000256" key="7">
    <source>
        <dbReference type="ARBA" id="ARBA00022695"/>
    </source>
</evidence>
<dbReference type="NCBIfam" id="NF004160">
    <property type="entry name" value="PRK05627.1-3"/>
    <property type="match status" value="1"/>
</dbReference>
<dbReference type="InterPro" id="IPR023465">
    <property type="entry name" value="Riboflavin_kinase_dom_sf"/>
</dbReference>
<dbReference type="Proteomes" id="UP000192940">
    <property type="component" value="Chromosome I"/>
</dbReference>
<dbReference type="PANTHER" id="PTHR22749">
    <property type="entry name" value="RIBOFLAVIN KINASE/FMN ADENYLYLTRANSFERASE"/>
    <property type="match status" value="1"/>
</dbReference>
<dbReference type="SMART" id="SM00904">
    <property type="entry name" value="Flavokinase"/>
    <property type="match status" value="1"/>
</dbReference>
<name>A0A1X7HAK2_9BACL</name>
<comment type="catalytic activity">
    <reaction evidence="14 15">
        <text>FMN + ATP + H(+) = FAD + diphosphate</text>
        <dbReference type="Rhea" id="RHEA:17237"/>
        <dbReference type="ChEBI" id="CHEBI:15378"/>
        <dbReference type="ChEBI" id="CHEBI:30616"/>
        <dbReference type="ChEBI" id="CHEBI:33019"/>
        <dbReference type="ChEBI" id="CHEBI:57692"/>
        <dbReference type="ChEBI" id="CHEBI:58210"/>
        <dbReference type="EC" id="2.7.7.2"/>
    </reaction>
</comment>
<comment type="catalytic activity">
    <reaction evidence="13 15">
        <text>riboflavin + ATP = FMN + ADP + H(+)</text>
        <dbReference type="Rhea" id="RHEA:14357"/>
        <dbReference type="ChEBI" id="CHEBI:15378"/>
        <dbReference type="ChEBI" id="CHEBI:30616"/>
        <dbReference type="ChEBI" id="CHEBI:57986"/>
        <dbReference type="ChEBI" id="CHEBI:58210"/>
        <dbReference type="ChEBI" id="CHEBI:456216"/>
        <dbReference type="EC" id="2.7.1.26"/>
    </reaction>
</comment>
<evidence type="ECO:0000256" key="3">
    <source>
        <dbReference type="ARBA" id="ARBA00005201"/>
    </source>
</evidence>
<dbReference type="GO" id="GO:0008531">
    <property type="term" value="F:riboflavin kinase activity"/>
    <property type="evidence" value="ECO:0007669"/>
    <property type="project" value="UniProtKB-UniRule"/>
</dbReference>
<organism evidence="17 18">
    <name type="scientific">Paenibacillus uliginis N3/975</name>
    <dbReference type="NCBI Taxonomy" id="1313296"/>
    <lineage>
        <taxon>Bacteria</taxon>
        <taxon>Bacillati</taxon>
        <taxon>Bacillota</taxon>
        <taxon>Bacilli</taxon>
        <taxon>Bacillales</taxon>
        <taxon>Paenibacillaceae</taxon>
        <taxon>Paenibacillus</taxon>
    </lineage>
</organism>
<keyword evidence="4 15" id="KW-0285">Flavoprotein</keyword>
<dbReference type="Gene3D" id="2.40.30.30">
    <property type="entry name" value="Riboflavin kinase-like"/>
    <property type="match status" value="1"/>
</dbReference>
<dbReference type="InterPro" id="IPR014729">
    <property type="entry name" value="Rossmann-like_a/b/a_fold"/>
</dbReference>
<dbReference type="SUPFAM" id="SSF82114">
    <property type="entry name" value="Riboflavin kinase-like"/>
    <property type="match status" value="1"/>
</dbReference>
<dbReference type="STRING" id="1313296.SAMN05661091_2062"/>
<evidence type="ECO:0000256" key="2">
    <source>
        <dbReference type="ARBA" id="ARBA00004726"/>
    </source>
</evidence>
<keyword evidence="7 15" id="KW-0548">Nucleotidyltransferase</keyword>
<accession>A0A1X7HAK2</accession>
<dbReference type="Pfam" id="PF06574">
    <property type="entry name" value="FAD_syn"/>
    <property type="match status" value="1"/>
</dbReference>
<dbReference type="GO" id="GO:0005524">
    <property type="term" value="F:ATP binding"/>
    <property type="evidence" value="ECO:0007669"/>
    <property type="project" value="UniProtKB-UniRule"/>
</dbReference>
<evidence type="ECO:0000313" key="18">
    <source>
        <dbReference type="Proteomes" id="UP000192940"/>
    </source>
</evidence>
<evidence type="ECO:0000256" key="13">
    <source>
        <dbReference type="ARBA" id="ARBA00047880"/>
    </source>
</evidence>
<keyword evidence="9 15" id="KW-0418">Kinase</keyword>
<keyword evidence="18" id="KW-1185">Reference proteome</keyword>
<comment type="function">
    <text evidence="1">Catalyzes the phosphorylation of riboflavin to FMN followed by the adenylation of FMN to FAD.</text>
</comment>
<evidence type="ECO:0000259" key="16">
    <source>
        <dbReference type="SMART" id="SM00904"/>
    </source>
</evidence>
<feature type="domain" description="Riboflavin kinase" evidence="16">
    <location>
        <begin position="186"/>
        <end position="314"/>
    </location>
</feature>
<evidence type="ECO:0000256" key="11">
    <source>
        <dbReference type="ARBA" id="ARBA00022840"/>
    </source>
</evidence>
<evidence type="ECO:0000256" key="15">
    <source>
        <dbReference type="PIRNR" id="PIRNR004491"/>
    </source>
</evidence>
<dbReference type="InterPro" id="IPR002606">
    <property type="entry name" value="Riboflavin_kinase_bac"/>
</dbReference>
<evidence type="ECO:0000256" key="8">
    <source>
        <dbReference type="ARBA" id="ARBA00022741"/>
    </source>
</evidence>
<dbReference type="InterPro" id="IPR023468">
    <property type="entry name" value="Riboflavin_kinase"/>
</dbReference>
<keyword evidence="12" id="KW-0511">Multifunctional enzyme</keyword>
<reference evidence="17 18" key="1">
    <citation type="submission" date="2017-04" db="EMBL/GenBank/DDBJ databases">
        <authorList>
            <person name="Afonso C.L."/>
            <person name="Miller P.J."/>
            <person name="Scott M.A."/>
            <person name="Spackman E."/>
            <person name="Goraichik I."/>
            <person name="Dimitrov K.M."/>
            <person name="Suarez D.L."/>
            <person name="Swayne D.E."/>
        </authorList>
    </citation>
    <scope>NUCLEOTIDE SEQUENCE [LARGE SCALE GENOMIC DNA]</scope>
    <source>
        <strain evidence="17 18">N3/975</strain>
    </source>
</reference>
<evidence type="ECO:0000256" key="9">
    <source>
        <dbReference type="ARBA" id="ARBA00022777"/>
    </source>
</evidence>
<dbReference type="NCBIfam" id="TIGR00083">
    <property type="entry name" value="ribF"/>
    <property type="match status" value="1"/>
</dbReference>
<sequence>MKIVSISYPLTPEQKNELGIPQVAAIGQFDGLHLGHGSVISTAVDLARKEAIPSAVITFYPHPKDVMRKGNYEGYLTPQVDKQELLAEMGIDILYVVDFNEDFSQVSPEDFVTEMLMPLQLHTAVVGFDFRFGFKGAGRADMLHEMSRGTIQVVTVPPFLMDGEKVGSSSIRSALFSGRIEDATRWLGRNYRIRGTVIHGEKRGRALGFRTANLELEAHYVTPALGVYAVWARCSTDKEWLPGVMSVGLKPTFHDGIVKPIYEVHLLDFDGDLYGQTMIVDVVQFIRKELKFNSVNELIEGISRDVAKTREILNR</sequence>
<evidence type="ECO:0000256" key="10">
    <source>
        <dbReference type="ARBA" id="ARBA00022827"/>
    </source>
</evidence>
<keyword evidence="8 15" id="KW-0547">Nucleotide-binding</keyword>
<dbReference type="EMBL" id="LT840184">
    <property type="protein sequence ID" value="SMF81862.1"/>
    <property type="molecule type" value="Genomic_DNA"/>
</dbReference>
<protein>
    <recommendedName>
        <fullName evidence="15">Riboflavin biosynthesis protein</fullName>
    </recommendedName>
    <domain>
        <recommendedName>
            <fullName evidence="15">Riboflavin kinase</fullName>
            <ecNumber evidence="15">2.7.1.26</ecNumber>
        </recommendedName>
        <alternativeName>
            <fullName evidence="15">Flavokinase</fullName>
        </alternativeName>
    </domain>
    <domain>
        <recommendedName>
            <fullName evidence="15">FMN adenylyltransferase</fullName>
            <ecNumber evidence="15">2.7.7.2</ecNumber>
        </recommendedName>
        <alternativeName>
            <fullName evidence="15">FAD pyrophosphorylase</fullName>
        </alternativeName>
        <alternativeName>
            <fullName evidence="15">FAD synthase</fullName>
        </alternativeName>
    </domain>
</protein>
<dbReference type="UniPathway" id="UPA00276">
    <property type="reaction ID" value="UER00406"/>
</dbReference>
<comment type="pathway">
    <text evidence="2 15">Cofactor biosynthesis; FAD biosynthesis; FAD from FMN: step 1/1.</text>
</comment>
<dbReference type="NCBIfam" id="NF004162">
    <property type="entry name" value="PRK05627.1-5"/>
    <property type="match status" value="1"/>
</dbReference>
<dbReference type="PIRSF" id="PIRSF004491">
    <property type="entry name" value="FAD_Synth"/>
    <property type="match status" value="1"/>
</dbReference>
<gene>
    <name evidence="17" type="ORF">SAMN05661091_2062</name>
</gene>
<evidence type="ECO:0000256" key="12">
    <source>
        <dbReference type="ARBA" id="ARBA00023268"/>
    </source>
</evidence>